<dbReference type="PANTHER" id="PTHR43047">
    <property type="entry name" value="TWO-COMPONENT HISTIDINE PROTEIN KINASE"/>
    <property type="match status" value="1"/>
</dbReference>
<dbReference type="GO" id="GO:1900745">
    <property type="term" value="P:positive regulation of p38MAPK cascade"/>
    <property type="evidence" value="ECO:0007669"/>
    <property type="project" value="UniProtKB-ARBA"/>
</dbReference>
<evidence type="ECO:0000259" key="14">
    <source>
        <dbReference type="PROSITE" id="PS50109"/>
    </source>
</evidence>
<keyword evidence="12" id="KW-0175">Coiled coil</keyword>
<evidence type="ECO:0000256" key="5">
    <source>
        <dbReference type="ARBA" id="ARBA00022553"/>
    </source>
</evidence>
<evidence type="ECO:0000313" key="17">
    <source>
        <dbReference type="Proteomes" id="UP000076580"/>
    </source>
</evidence>
<feature type="compositionally biased region" description="Pro residues" evidence="13">
    <location>
        <begin position="1039"/>
        <end position="1049"/>
    </location>
</feature>
<sequence length="1072" mass="119796">MAQHVRLLGSKRRFVASESPEAESEWMEMAVNPGLRSSHHGHFGSCGERYSRHQPHDFHRGMKSFSQVQNSSGLSTTCPPLGRLAFYSLHHLPVPTMILDKNKTVVLANEAMGKVMGIVTDDLCKPHSAAITERLRGQTLTQVGIDLLQDGRPVWIAWGAFLDSLIENVGVRPPVSDSGSEPGSIDLGCQEDSTSHAAQDAVVEVVISRKDISRATFDGSAETNEFAHQVFAKMIITIWAVDEGETFFTLTFTNTPLAPSMPPSAWKSIVMPGVAETVDSNTNTAEKSDLDSKASVRDATSPFLQSSGGVAMSSSPFPPMGPPMFTNQLDTRSLLQKIILMKDALLDETQTPILAMWKDGSVAFPNRAARLLFSKDADHDTPTDGFELLRHWKLLTDDFMRELSIDEYPISVLLRTETPFDSIRVGIVDRESRKKVFDISGEAIRDNNTGEFLAGVVTAHDVTAATEKMSQIQKRDEERFKLICDTMPQLVWTAKPDGICDFFNTRWYAYTGLKPEQCLGVKWQAPVHQADIVEANSRWQRSLQTGEPYQMEYRCRREDGEWRWFLGRALAIRSKSTGEIEKWFGTCTDIHESMETKLSAKRTREQLRSVIAHSEVTIFTVDPHHNVTMLEGALLWNNIDEDNRGSQWFIGQNIYTVFSRLTRRRQDCKQLEFLRPIDDILDASSGGNVKEHSIDNRFYRTRLLPMHGDIKQGDKMTEEKCIEGVIGVIIDVTELKEKEKAIREQSMEKRRALTNEAAANEANRLKGQFLANMSHEIRTPITGVLGMAELLRDLDLNEEQRDYVDNIHSSAASLLTVINDILDFSKIESGHLDIEDVQFSLPLIVKEVGRMIKFAVQRKGLDFQLFIDSNIPDNMVVIGDPGRVRQIATNLLANSMKFTTEGLVRFSVTAEQETADSVEIRFTVEDSGIGMDPGVRKKLFQPFSQGDASTSRRFGGTGLGLTICKNLLDLMRGRIAIHSAAGAGTTATFWIPFGKPNLPRKLNLVQSGTMPDRLESVLGFPSCRSEHVSTDSGRSQLLSPPPQPLPIPIPSTEQVLPRCEREKIHILVVEDK</sequence>
<dbReference type="SMART" id="SM00388">
    <property type="entry name" value="HisKA"/>
    <property type="match status" value="1"/>
</dbReference>
<feature type="coiled-coil region" evidence="12">
    <location>
        <begin position="735"/>
        <end position="763"/>
    </location>
</feature>
<dbReference type="SUPFAM" id="SSF55874">
    <property type="entry name" value="ATPase domain of HSP90 chaperone/DNA topoisomerase II/histidine kinase"/>
    <property type="match status" value="1"/>
</dbReference>
<dbReference type="InterPro" id="IPR000700">
    <property type="entry name" value="PAS-assoc_C"/>
</dbReference>
<dbReference type="SMART" id="SM00387">
    <property type="entry name" value="HATPase_c"/>
    <property type="match status" value="1"/>
</dbReference>
<gene>
    <name evidence="16" type="ORF">DCS_04109</name>
</gene>
<feature type="domain" description="PAC" evidence="15">
    <location>
        <begin position="549"/>
        <end position="602"/>
    </location>
</feature>
<dbReference type="InterPro" id="IPR013655">
    <property type="entry name" value="PAS_fold_3"/>
</dbReference>
<dbReference type="InterPro" id="IPR003594">
    <property type="entry name" value="HATPase_dom"/>
</dbReference>
<evidence type="ECO:0000256" key="12">
    <source>
        <dbReference type="SAM" id="Coils"/>
    </source>
</evidence>
<dbReference type="GO" id="GO:0009365">
    <property type="term" value="C:protein histidine kinase complex"/>
    <property type="evidence" value="ECO:0007669"/>
    <property type="project" value="UniProtKB-ARBA"/>
</dbReference>
<dbReference type="InterPro" id="IPR035965">
    <property type="entry name" value="PAS-like_dom_sf"/>
</dbReference>
<feature type="domain" description="Histidine kinase" evidence="14">
    <location>
        <begin position="772"/>
        <end position="995"/>
    </location>
</feature>
<dbReference type="GO" id="GO:0000155">
    <property type="term" value="F:phosphorelay sensor kinase activity"/>
    <property type="evidence" value="ECO:0007669"/>
    <property type="project" value="InterPro"/>
</dbReference>
<keyword evidence="6" id="KW-0808">Transferase</keyword>
<dbReference type="InParanoid" id="A0A151GJA9"/>
<dbReference type="GO" id="GO:0005737">
    <property type="term" value="C:cytoplasm"/>
    <property type="evidence" value="ECO:0007669"/>
    <property type="project" value="UniProtKB-SubCell"/>
</dbReference>
<dbReference type="FunFam" id="3.30.565.10:FF:000010">
    <property type="entry name" value="Sensor histidine kinase RcsC"/>
    <property type="match status" value="1"/>
</dbReference>
<accession>A0A151GJA9</accession>
<dbReference type="EMBL" id="LAYC01000002">
    <property type="protein sequence ID" value="KYK57102.1"/>
    <property type="molecule type" value="Genomic_DNA"/>
</dbReference>
<dbReference type="EC" id="2.7.13.3" evidence="3"/>
<dbReference type="PANTHER" id="PTHR43047:SF74">
    <property type="entry name" value="HISTIDINE KINASE-RELATED"/>
    <property type="match status" value="1"/>
</dbReference>
<evidence type="ECO:0000256" key="6">
    <source>
        <dbReference type="ARBA" id="ARBA00022679"/>
    </source>
</evidence>
<name>A0A151GJA9_DRECN</name>
<dbReference type="CDD" id="cd00130">
    <property type="entry name" value="PAS"/>
    <property type="match status" value="1"/>
</dbReference>
<evidence type="ECO:0000259" key="15">
    <source>
        <dbReference type="PROSITE" id="PS50113"/>
    </source>
</evidence>
<evidence type="ECO:0000256" key="10">
    <source>
        <dbReference type="ARBA" id="ARBA00023012"/>
    </source>
</evidence>
<evidence type="ECO:0000256" key="9">
    <source>
        <dbReference type="ARBA" id="ARBA00022840"/>
    </source>
</evidence>
<dbReference type="GeneID" id="63716752"/>
<keyword evidence="8" id="KW-0418">Kinase</keyword>
<keyword evidence="10" id="KW-0902">Two-component regulatory system</keyword>
<dbReference type="SMART" id="SM00086">
    <property type="entry name" value="PAC"/>
    <property type="match status" value="2"/>
</dbReference>
<dbReference type="InterPro" id="IPR000014">
    <property type="entry name" value="PAS"/>
</dbReference>
<dbReference type="Pfam" id="PF00512">
    <property type="entry name" value="HisKA"/>
    <property type="match status" value="1"/>
</dbReference>
<dbReference type="Gene3D" id="3.30.565.10">
    <property type="entry name" value="Histidine kinase-like ATPase, C-terminal domain"/>
    <property type="match status" value="1"/>
</dbReference>
<keyword evidence="4" id="KW-0963">Cytoplasm</keyword>
<dbReference type="Gene3D" id="1.10.287.130">
    <property type="match status" value="1"/>
</dbReference>
<evidence type="ECO:0000256" key="13">
    <source>
        <dbReference type="SAM" id="MobiDB-lite"/>
    </source>
</evidence>
<dbReference type="CDD" id="cd16922">
    <property type="entry name" value="HATPase_EvgS-ArcB-TorS-like"/>
    <property type="match status" value="1"/>
</dbReference>
<dbReference type="SUPFAM" id="SSF55785">
    <property type="entry name" value="PYP-like sensor domain (PAS domain)"/>
    <property type="match status" value="1"/>
</dbReference>
<evidence type="ECO:0000313" key="16">
    <source>
        <dbReference type="EMBL" id="KYK57102.1"/>
    </source>
</evidence>
<dbReference type="STRING" id="98403.A0A151GJA9"/>
<dbReference type="AlphaFoldDB" id="A0A151GJA9"/>
<evidence type="ECO:0000256" key="11">
    <source>
        <dbReference type="ARBA" id="ARBA00054109"/>
    </source>
</evidence>
<dbReference type="FunFam" id="3.30.450.20:FF:000099">
    <property type="entry name" value="Sensory box sensor histidine kinase"/>
    <property type="match status" value="1"/>
</dbReference>
<evidence type="ECO:0000256" key="4">
    <source>
        <dbReference type="ARBA" id="ARBA00022490"/>
    </source>
</evidence>
<dbReference type="PROSITE" id="PS50113">
    <property type="entry name" value="PAC"/>
    <property type="match status" value="1"/>
</dbReference>
<dbReference type="PROSITE" id="PS50109">
    <property type="entry name" value="HIS_KIN"/>
    <property type="match status" value="1"/>
</dbReference>
<dbReference type="GO" id="GO:0009927">
    <property type="term" value="F:histidine phosphotransfer kinase activity"/>
    <property type="evidence" value="ECO:0007669"/>
    <property type="project" value="TreeGrafter"/>
</dbReference>
<evidence type="ECO:0000256" key="7">
    <source>
        <dbReference type="ARBA" id="ARBA00022741"/>
    </source>
</evidence>
<dbReference type="InterPro" id="IPR036097">
    <property type="entry name" value="HisK_dim/P_sf"/>
</dbReference>
<dbReference type="GO" id="GO:0005886">
    <property type="term" value="C:plasma membrane"/>
    <property type="evidence" value="ECO:0007669"/>
    <property type="project" value="TreeGrafter"/>
</dbReference>
<evidence type="ECO:0000256" key="1">
    <source>
        <dbReference type="ARBA" id="ARBA00000085"/>
    </source>
</evidence>
<protein>
    <recommendedName>
        <fullName evidence="3">histidine kinase</fullName>
        <ecNumber evidence="3">2.7.13.3</ecNumber>
    </recommendedName>
</protein>
<organism evidence="16 17">
    <name type="scientific">Drechmeria coniospora</name>
    <name type="common">Nematophagous fungus</name>
    <name type="synonym">Meria coniospora</name>
    <dbReference type="NCBI Taxonomy" id="98403"/>
    <lineage>
        <taxon>Eukaryota</taxon>
        <taxon>Fungi</taxon>
        <taxon>Dikarya</taxon>
        <taxon>Ascomycota</taxon>
        <taxon>Pezizomycotina</taxon>
        <taxon>Sordariomycetes</taxon>
        <taxon>Hypocreomycetidae</taxon>
        <taxon>Hypocreales</taxon>
        <taxon>Ophiocordycipitaceae</taxon>
        <taxon>Drechmeria</taxon>
    </lineage>
</organism>
<dbReference type="GO" id="GO:0005524">
    <property type="term" value="F:ATP binding"/>
    <property type="evidence" value="ECO:0007669"/>
    <property type="project" value="UniProtKB-KW"/>
</dbReference>
<dbReference type="InterPro" id="IPR003661">
    <property type="entry name" value="HisK_dim/P_dom"/>
</dbReference>
<dbReference type="SUPFAM" id="SSF47384">
    <property type="entry name" value="Homodimeric domain of signal transducing histidine kinase"/>
    <property type="match status" value="1"/>
</dbReference>
<comment type="subcellular location">
    <subcellularLocation>
        <location evidence="2">Cytoplasm</location>
    </subcellularLocation>
</comment>
<dbReference type="NCBIfam" id="TIGR00229">
    <property type="entry name" value="sensory_box"/>
    <property type="match status" value="1"/>
</dbReference>
<dbReference type="Pfam" id="PF02518">
    <property type="entry name" value="HATPase_c"/>
    <property type="match status" value="1"/>
</dbReference>
<dbReference type="InterPro" id="IPR036890">
    <property type="entry name" value="HATPase_C_sf"/>
</dbReference>
<dbReference type="FunFam" id="1.10.287.130:FF:000002">
    <property type="entry name" value="Two-component osmosensing histidine kinase"/>
    <property type="match status" value="1"/>
</dbReference>
<dbReference type="InterPro" id="IPR004358">
    <property type="entry name" value="Sig_transdc_His_kin-like_C"/>
</dbReference>
<evidence type="ECO:0000256" key="8">
    <source>
        <dbReference type="ARBA" id="ARBA00022777"/>
    </source>
</evidence>
<comment type="function">
    <text evidence="11">Involved in the control of the SAPK-dependent transcriptional response to peroxide stress. Regulates sty1 activity.</text>
</comment>
<keyword evidence="7" id="KW-0547">Nucleotide-binding</keyword>
<dbReference type="InterPro" id="IPR005467">
    <property type="entry name" value="His_kinase_dom"/>
</dbReference>
<dbReference type="InterPro" id="IPR001610">
    <property type="entry name" value="PAC"/>
</dbReference>
<dbReference type="PRINTS" id="PR00344">
    <property type="entry name" value="BCTRLSENSOR"/>
</dbReference>
<feature type="region of interest" description="Disordered" evidence="13">
    <location>
        <begin position="1025"/>
        <end position="1051"/>
    </location>
</feature>
<dbReference type="Pfam" id="PF08447">
    <property type="entry name" value="PAS_3"/>
    <property type="match status" value="1"/>
</dbReference>
<keyword evidence="5" id="KW-0597">Phosphoprotein</keyword>
<reference evidence="16 17" key="1">
    <citation type="journal article" date="2016" name="Sci. Rep.">
        <title>Insights into Adaptations to a Near-Obligate Nematode Endoparasitic Lifestyle from the Finished Genome of Drechmeria coniospora.</title>
        <authorList>
            <person name="Zhang L."/>
            <person name="Zhou Z."/>
            <person name="Guo Q."/>
            <person name="Fokkens L."/>
            <person name="Miskei M."/>
            <person name="Pocsi I."/>
            <person name="Zhang W."/>
            <person name="Chen M."/>
            <person name="Wang L."/>
            <person name="Sun Y."/>
            <person name="Donzelli B.G."/>
            <person name="Gibson D.M."/>
            <person name="Nelson D.R."/>
            <person name="Luo J.G."/>
            <person name="Rep M."/>
            <person name="Liu H."/>
            <person name="Yang S."/>
            <person name="Wang J."/>
            <person name="Krasnoff S.B."/>
            <person name="Xu Y."/>
            <person name="Molnar I."/>
            <person name="Lin M."/>
        </authorList>
    </citation>
    <scope>NUCLEOTIDE SEQUENCE [LARGE SCALE GENOMIC DNA]</scope>
    <source>
        <strain evidence="16 17">ARSEF 6962</strain>
    </source>
</reference>
<proteinExistence type="predicted"/>
<comment type="caution">
    <text evidence="16">The sequence shown here is derived from an EMBL/GenBank/DDBJ whole genome shotgun (WGS) entry which is preliminary data.</text>
</comment>
<dbReference type="SMART" id="SM00091">
    <property type="entry name" value="PAS"/>
    <property type="match status" value="2"/>
</dbReference>
<dbReference type="Gene3D" id="3.30.450.20">
    <property type="entry name" value="PAS domain"/>
    <property type="match status" value="2"/>
</dbReference>
<evidence type="ECO:0000256" key="3">
    <source>
        <dbReference type="ARBA" id="ARBA00012438"/>
    </source>
</evidence>
<evidence type="ECO:0000256" key="2">
    <source>
        <dbReference type="ARBA" id="ARBA00004496"/>
    </source>
</evidence>
<dbReference type="RefSeq" id="XP_040656454.1">
    <property type="nucleotide sequence ID" value="XM_040801421.1"/>
</dbReference>
<keyword evidence="17" id="KW-1185">Reference proteome</keyword>
<keyword evidence="9 16" id="KW-0067">ATP-binding</keyword>
<comment type="catalytic activity">
    <reaction evidence="1">
        <text>ATP + protein L-histidine = ADP + protein N-phospho-L-histidine.</text>
        <dbReference type="EC" id="2.7.13.3"/>
    </reaction>
</comment>
<dbReference type="Proteomes" id="UP000076580">
    <property type="component" value="Chromosome 02"/>
</dbReference>
<dbReference type="CDD" id="cd00082">
    <property type="entry name" value="HisKA"/>
    <property type="match status" value="1"/>
</dbReference>